<evidence type="ECO:0000256" key="4">
    <source>
        <dbReference type="ARBA" id="ARBA00022967"/>
    </source>
</evidence>
<evidence type="ECO:0000256" key="7">
    <source>
        <dbReference type="RuleBase" id="RU003685"/>
    </source>
</evidence>
<evidence type="ECO:0000256" key="5">
    <source>
        <dbReference type="ARBA" id="ARBA00023027"/>
    </source>
</evidence>
<dbReference type="Gene3D" id="1.10.645.10">
    <property type="entry name" value="Cytochrome-c3 Hydrogenase, chain B"/>
    <property type="match status" value="1"/>
</dbReference>
<feature type="domain" description="NADH-quinone oxidoreductase subunit D" evidence="8">
    <location>
        <begin position="160"/>
        <end position="448"/>
    </location>
</feature>
<comment type="subunit">
    <text evidence="6">NDH-1 is composed of 14 different subunits. Subunits NuoB, C, D, E, F, and G constitute the peripheral sector of the complex.</text>
</comment>
<keyword evidence="6" id="KW-0472">Membrane</keyword>
<dbReference type="NCBIfam" id="TIGR01962">
    <property type="entry name" value="NuoD"/>
    <property type="match status" value="1"/>
</dbReference>
<dbReference type="PANTHER" id="PTHR11993">
    <property type="entry name" value="NADH-UBIQUINONE OXIDOREDUCTASE 49 KDA SUBUNIT"/>
    <property type="match status" value="1"/>
</dbReference>
<comment type="function">
    <text evidence="6">NDH-1 shuttles electrons from NADH, via FMN and iron-sulfur (Fe-S) centers, to quinones in the respiratory chain. The immediate electron acceptor for the enzyme in this species is believed to be a menaquinone. Couples the redox reaction to proton translocation (for every two electrons transferred, four hydrogen ions are translocated across the cytoplasmic membrane), and thus conserves the redox energy in a proton gradient.</text>
</comment>
<proteinExistence type="inferred from homology"/>
<name>A0ABW1WYT9_9ACTN</name>
<comment type="subcellular location">
    <subcellularLocation>
        <location evidence="6">Cell membrane</location>
        <topology evidence="6">Peripheral membrane protein</topology>
        <orientation evidence="6">Cytoplasmic side</orientation>
    </subcellularLocation>
</comment>
<organism evidence="9 10">
    <name type="scientific">Luteococcus sanguinis</name>
    <dbReference type="NCBI Taxonomy" id="174038"/>
    <lineage>
        <taxon>Bacteria</taxon>
        <taxon>Bacillati</taxon>
        <taxon>Actinomycetota</taxon>
        <taxon>Actinomycetes</taxon>
        <taxon>Propionibacteriales</taxon>
        <taxon>Propionibacteriaceae</taxon>
        <taxon>Luteococcus</taxon>
    </lineage>
</organism>
<comment type="similarity">
    <text evidence="1 6 7">Belongs to the complex I 49 kDa subunit family.</text>
</comment>
<dbReference type="InterPro" id="IPR001135">
    <property type="entry name" value="NADH_Q_OxRdtase_suD"/>
</dbReference>
<keyword evidence="2 6" id="KW-0813">Transport</keyword>
<comment type="catalytic activity">
    <reaction evidence="6">
        <text>a quinone + NADH + 5 H(+)(in) = a quinol + NAD(+) + 4 H(+)(out)</text>
        <dbReference type="Rhea" id="RHEA:57888"/>
        <dbReference type="ChEBI" id="CHEBI:15378"/>
        <dbReference type="ChEBI" id="CHEBI:24646"/>
        <dbReference type="ChEBI" id="CHEBI:57540"/>
        <dbReference type="ChEBI" id="CHEBI:57945"/>
        <dbReference type="ChEBI" id="CHEBI:132124"/>
    </reaction>
</comment>
<protein>
    <recommendedName>
        <fullName evidence="6">NADH-quinone oxidoreductase subunit D</fullName>
        <ecNumber evidence="6">7.1.1.-</ecNumber>
    </recommendedName>
    <alternativeName>
        <fullName evidence="6">NADH dehydrogenase I subunit D</fullName>
    </alternativeName>
    <alternativeName>
        <fullName evidence="6">NDH-1 subunit D</fullName>
    </alternativeName>
</protein>
<dbReference type="Pfam" id="PF00346">
    <property type="entry name" value="Complex1_49kDa"/>
    <property type="match status" value="1"/>
</dbReference>
<dbReference type="PANTHER" id="PTHR11993:SF10">
    <property type="entry name" value="NADH DEHYDROGENASE [UBIQUINONE] IRON-SULFUR PROTEIN 2, MITOCHONDRIAL"/>
    <property type="match status" value="1"/>
</dbReference>
<evidence type="ECO:0000256" key="2">
    <source>
        <dbReference type="ARBA" id="ARBA00022448"/>
    </source>
</evidence>
<dbReference type="EMBL" id="JBHSUA010000009">
    <property type="protein sequence ID" value="MFC6396290.1"/>
    <property type="molecule type" value="Genomic_DNA"/>
</dbReference>
<reference evidence="10" key="1">
    <citation type="journal article" date="2019" name="Int. J. Syst. Evol. Microbiol.">
        <title>The Global Catalogue of Microorganisms (GCM) 10K type strain sequencing project: providing services to taxonomists for standard genome sequencing and annotation.</title>
        <authorList>
            <consortium name="The Broad Institute Genomics Platform"/>
            <consortium name="The Broad Institute Genome Sequencing Center for Infectious Disease"/>
            <person name="Wu L."/>
            <person name="Ma J."/>
        </authorList>
    </citation>
    <scope>NUCLEOTIDE SEQUENCE [LARGE SCALE GENOMIC DNA]</scope>
    <source>
        <strain evidence="10">CGMCC 1.15277</strain>
    </source>
</reference>
<evidence type="ECO:0000256" key="3">
    <source>
        <dbReference type="ARBA" id="ARBA00022719"/>
    </source>
</evidence>
<dbReference type="HAMAP" id="MF_01358">
    <property type="entry name" value="NDH1_NuoD"/>
    <property type="match status" value="1"/>
</dbReference>
<dbReference type="InterPro" id="IPR014029">
    <property type="entry name" value="NADH_UbQ_OxRdtase_49kDa_CS"/>
</dbReference>
<keyword evidence="10" id="KW-1185">Reference proteome</keyword>
<comment type="caution">
    <text evidence="9">The sequence shown here is derived from an EMBL/GenBank/DDBJ whole genome shotgun (WGS) entry which is preliminary data.</text>
</comment>
<keyword evidence="3 6" id="KW-0874">Quinone</keyword>
<dbReference type="InterPro" id="IPR029014">
    <property type="entry name" value="NiFe-Hase_large"/>
</dbReference>
<keyword evidence="5 6" id="KW-0520">NAD</keyword>
<keyword evidence="4 6" id="KW-1278">Translocase</keyword>
<dbReference type="Proteomes" id="UP001596266">
    <property type="component" value="Unassembled WGS sequence"/>
</dbReference>
<sequence>MSHAVNDTTDLYAQAGDETPDKVYLTQGSDWDDIVNEQSERSDETIVVNFGPHHPSTHGVLRLILELDGETVVSLRPGVGFLHTGIEKNMEYRTWTQGVTYITRANYVASIFNEAAYCLGVEKLLRIEVPERAQIMRVMVMEVNRIASHLIAVGTGGLELGASSVAEVGLREREICLEFLQAVTGLRMNNAYIRPGGVAVDMPEDGLDRLRELVARMDKYLPELASFCNENPVFRARTVNVGMLDLSTAMALGVTGPSLRGCGYPWDLRKTQPYSGYENYEFDVPTWDNPDCYGRFRIRLEEMNQSVRILRQVITKLEATAGQPVMVADPHIKWPAQLALGPDGQGNSNEHIKHIMGESMEALIHHFKAVTEGFKVPAGQIYTAVEAPGGELGMHLVSDGGTRPFRAHLRDPGFNHMQVLPALTEGGQLADVVPCVASIDPVMGGVDR</sequence>
<evidence type="ECO:0000256" key="6">
    <source>
        <dbReference type="HAMAP-Rule" id="MF_01358"/>
    </source>
</evidence>
<dbReference type="InterPro" id="IPR022885">
    <property type="entry name" value="NDH1_su_D/H"/>
</dbReference>
<dbReference type="PROSITE" id="PS00535">
    <property type="entry name" value="COMPLEX1_49K"/>
    <property type="match status" value="1"/>
</dbReference>
<gene>
    <name evidence="6" type="primary">nuoD</name>
    <name evidence="9" type="ORF">ACFP57_04705</name>
</gene>
<evidence type="ECO:0000313" key="9">
    <source>
        <dbReference type="EMBL" id="MFC6396290.1"/>
    </source>
</evidence>
<evidence type="ECO:0000256" key="1">
    <source>
        <dbReference type="ARBA" id="ARBA00005769"/>
    </source>
</evidence>
<evidence type="ECO:0000259" key="8">
    <source>
        <dbReference type="Pfam" id="PF00346"/>
    </source>
</evidence>
<keyword evidence="6" id="KW-1003">Cell membrane</keyword>
<accession>A0ABW1WYT9</accession>
<evidence type="ECO:0000313" key="10">
    <source>
        <dbReference type="Proteomes" id="UP001596266"/>
    </source>
</evidence>
<dbReference type="RefSeq" id="WP_343885075.1">
    <property type="nucleotide sequence ID" value="NZ_BAAAKI010000004.1"/>
</dbReference>
<dbReference type="NCBIfam" id="NF004739">
    <property type="entry name" value="PRK06075.1"/>
    <property type="match status" value="1"/>
</dbReference>
<dbReference type="SUPFAM" id="SSF56762">
    <property type="entry name" value="HydB/Nqo4-like"/>
    <property type="match status" value="1"/>
</dbReference>
<dbReference type="EC" id="7.1.1.-" evidence="6"/>